<feature type="domain" description="Vps52 C-terminal" evidence="8">
    <location>
        <begin position="269"/>
        <end position="568"/>
    </location>
</feature>
<dbReference type="GO" id="GO:0007041">
    <property type="term" value="P:lysosomal transport"/>
    <property type="evidence" value="ECO:0007669"/>
    <property type="project" value="TreeGrafter"/>
</dbReference>
<dbReference type="GO" id="GO:0019905">
    <property type="term" value="F:syntaxin binding"/>
    <property type="evidence" value="ECO:0007669"/>
    <property type="project" value="TreeGrafter"/>
</dbReference>
<accession>A0A8C0L5Y8</accession>
<proteinExistence type="inferred from homology"/>
<evidence type="ECO:0000256" key="4">
    <source>
        <dbReference type="ARBA" id="ARBA00022448"/>
    </source>
</evidence>
<keyword evidence="5" id="KW-0653">Protein transport</keyword>
<evidence type="ECO:0000256" key="5">
    <source>
        <dbReference type="ARBA" id="ARBA00022927"/>
    </source>
</evidence>
<dbReference type="PANTHER" id="PTHR14190">
    <property type="entry name" value="SUPPRESSOR OF ACTIN MUTATIONS 2/VACUOLAR PROTEIN SORTING 52"/>
    <property type="match status" value="1"/>
</dbReference>
<dbReference type="InterPro" id="IPR007258">
    <property type="entry name" value="Vps52"/>
</dbReference>
<dbReference type="Pfam" id="PF20655">
    <property type="entry name" value="Vps52_C"/>
    <property type="match status" value="1"/>
</dbReference>
<dbReference type="InterPro" id="IPR048361">
    <property type="entry name" value="Vps52_C"/>
</dbReference>
<dbReference type="PANTHER" id="PTHR14190:SF7">
    <property type="entry name" value="VACUOLAR PROTEIN SORTING-ASSOCIATED PROTEIN 52 HOMOLOG"/>
    <property type="match status" value="1"/>
</dbReference>
<evidence type="ECO:0000256" key="1">
    <source>
        <dbReference type="ARBA" id="ARBA00004601"/>
    </source>
</evidence>
<evidence type="ECO:0000259" key="8">
    <source>
        <dbReference type="Pfam" id="PF20655"/>
    </source>
</evidence>
<name>A0A8C0L5Y8_CANLU</name>
<protein>
    <recommendedName>
        <fullName evidence="3">Vacuolar protein sorting-associated protein 52 homolog</fullName>
    </recommendedName>
</protein>
<comment type="subcellular location">
    <subcellularLocation>
        <location evidence="1">Golgi apparatus</location>
        <location evidence="1">trans-Golgi network</location>
    </subcellularLocation>
</comment>
<sequence length="690" mass="79059">ILAGMSDVEHFLMCMLEPLPLGELDISSDEFILDEVDVHIQAHLEDELVKEALKTGVDLRHYSKQVELELQQIEQKSIRDYIQESENIASLHNQITACDAVLERMEQMLGAFQSDLSSISSEIRTLQEQSGAMNIRLRNRQAVRGKLGELVDGLIVPSALIMAILEAPVTEPRFLEQLQELDAKAAAVQEQEARGTAVCADVRGILDGLRVKAVTKIQEFILQKIYSFRKPMSNYQIPQTALLKYRFFYQFLLGNERAVAKEIRDEYVETLSKIYLSYYRSYLGRLMKVQYGEVAEKDDLMGVEDTAKKGFFSKPSLRSRNTIFTLGTRRSVISPTEMEPPILVPHTAQRGEQRYPFEALFCSQHYTLLDNSCREYRFICEFFVVSGSAAHDLFHAVMGRTLGMTLKHLESYLTDCYDAIAVLLCIHIVLWFRNIAVKRDVPALDRYWEQAFALLWPRFELILEMNVQSVRSTDPQRLGGLDTWPHYITINQTVPNERTMQLPGQLQVEVENFVLQVAAEFSSRKEQLVLLINNYDMMLGVLMERAADDSKEVESFQQLLNARTQEFIEELLSPPFGGLVAFVKEAEALIERGQAERLRREEARVTQLIRGFGSSWKSSVESLSQDVMRGFTNFRNGTSIIQGALTQLIQLYHRFHRVLSQPQLRALPAQVELINIHHLMVELKKHKPNF</sequence>
<reference evidence="9" key="1">
    <citation type="submission" date="2025-08" db="UniProtKB">
        <authorList>
            <consortium name="Ensembl"/>
        </authorList>
    </citation>
    <scope>IDENTIFICATION</scope>
</reference>
<dbReference type="AlphaFoldDB" id="A0A8C0L5Y8"/>
<keyword evidence="4" id="KW-0813">Transport</keyword>
<dbReference type="GO" id="GO:0000938">
    <property type="term" value="C:GARP complex"/>
    <property type="evidence" value="ECO:0007669"/>
    <property type="project" value="TreeGrafter"/>
</dbReference>
<dbReference type="GO" id="GO:0042147">
    <property type="term" value="P:retrograde transport, endosome to Golgi"/>
    <property type="evidence" value="ECO:0007669"/>
    <property type="project" value="TreeGrafter"/>
</dbReference>
<dbReference type="Pfam" id="PF04129">
    <property type="entry name" value="Vps52_CC"/>
    <property type="match status" value="1"/>
</dbReference>
<evidence type="ECO:0000313" key="10">
    <source>
        <dbReference type="Proteomes" id="UP000694391"/>
    </source>
</evidence>
<dbReference type="GO" id="GO:0006896">
    <property type="term" value="P:Golgi to vacuole transport"/>
    <property type="evidence" value="ECO:0007669"/>
    <property type="project" value="TreeGrafter"/>
</dbReference>
<dbReference type="GeneTree" id="ENSGT00390000008815"/>
<comment type="similarity">
    <text evidence="2">Belongs to the VPS52 family.</text>
</comment>
<evidence type="ECO:0000256" key="2">
    <source>
        <dbReference type="ARBA" id="ARBA00008180"/>
    </source>
</evidence>
<dbReference type="Ensembl" id="ENSCAFT00020031697.1">
    <property type="protein sequence ID" value="ENSCAFP00020027460.1"/>
    <property type="gene ID" value="ENSCAFG00020021555.1"/>
</dbReference>
<reference evidence="9" key="2">
    <citation type="submission" date="2025-09" db="UniProtKB">
        <authorList>
            <consortium name="Ensembl"/>
        </authorList>
    </citation>
    <scope>IDENTIFICATION</scope>
</reference>
<feature type="domain" description="Vps52 coiled-coil" evidence="7">
    <location>
        <begin position="80"/>
        <end position="252"/>
    </location>
</feature>
<dbReference type="GO" id="GO:0032456">
    <property type="term" value="P:endocytic recycling"/>
    <property type="evidence" value="ECO:0007669"/>
    <property type="project" value="TreeGrafter"/>
</dbReference>
<keyword evidence="6" id="KW-0333">Golgi apparatus</keyword>
<organism evidence="9 10">
    <name type="scientific">Canis lupus dingo</name>
    <name type="common">dingo</name>
    <dbReference type="NCBI Taxonomy" id="286419"/>
    <lineage>
        <taxon>Eukaryota</taxon>
        <taxon>Metazoa</taxon>
        <taxon>Chordata</taxon>
        <taxon>Craniata</taxon>
        <taxon>Vertebrata</taxon>
        <taxon>Euteleostomi</taxon>
        <taxon>Mammalia</taxon>
        <taxon>Eutheria</taxon>
        <taxon>Laurasiatheria</taxon>
        <taxon>Carnivora</taxon>
        <taxon>Caniformia</taxon>
        <taxon>Canidae</taxon>
        <taxon>Canis</taxon>
    </lineage>
</organism>
<dbReference type="GO" id="GO:0005829">
    <property type="term" value="C:cytosol"/>
    <property type="evidence" value="ECO:0007669"/>
    <property type="project" value="GOC"/>
</dbReference>
<dbReference type="InterPro" id="IPR048319">
    <property type="entry name" value="Vps52_CC"/>
</dbReference>
<evidence type="ECO:0000313" key="9">
    <source>
        <dbReference type="Ensembl" id="ENSCAFP00020027460.1"/>
    </source>
</evidence>
<keyword evidence="10" id="KW-1185">Reference proteome</keyword>
<evidence type="ECO:0000259" key="7">
    <source>
        <dbReference type="Pfam" id="PF04129"/>
    </source>
</evidence>
<dbReference type="Proteomes" id="UP000694391">
    <property type="component" value="Unplaced"/>
</dbReference>
<dbReference type="GO" id="GO:0015031">
    <property type="term" value="P:protein transport"/>
    <property type="evidence" value="ECO:0007669"/>
    <property type="project" value="UniProtKB-KW"/>
</dbReference>
<evidence type="ECO:0000256" key="6">
    <source>
        <dbReference type="ARBA" id="ARBA00023034"/>
    </source>
</evidence>
<evidence type="ECO:0000256" key="3">
    <source>
        <dbReference type="ARBA" id="ARBA00017083"/>
    </source>
</evidence>